<dbReference type="InterPro" id="IPR001128">
    <property type="entry name" value="Cyt_P450"/>
</dbReference>
<accession>B4QSZ4</accession>
<name>B4QSZ4_DROSI</name>
<dbReference type="PANTHER" id="PTHR24291">
    <property type="entry name" value="CYTOCHROME P450 FAMILY 4"/>
    <property type="match status" value="1"/>
</dbReference>
<dbReference type="GO" id="GO:0020037">
    <property type="term" value="F:heme binding"/>
    <property type="evidence" value="ECO:0007669"/>
    <property type="project" value="InterPro"/>
</dbReference>
<dbReference type="CDD" id="cd11057">
    <property type="entry name" value="CYP313-like"/>
    <property type="match status" value="1"/>
</dbReference>
<dbReference type="InterPro" id="IPR050196">
    <property type="entry name" value="Cytochrome_P450_Monoox"/>
</dbReference>
<sequence>MIVIQLLIAASIILWIRFLWSRRKLYMLMMQLPGRMGLPLLGNSLGYLIISRGRMSSRTMYMDRHGSTYMAWIGTTPIVVTRDPEIAEKVLTSPLCINRSSQITNALALSMGYGLLTLQGSKWMARRKHMNPAFKHSVLLSFFPIFNAETDLLVGVFDSFVGQGEKDVLADLIKWSYTIATQTTLGTDVTKDDSFENDAVLKSYQSILRLTIINIFVPFVQNKIVSKLFGLEWLRRRDTSTINKMISNILDKKLNSNPENYSESESKTVIHRAIELFRNDEMSLMELRAECSSMILAAFETSGHTVYYALVLLAMFPEHQEMVFNEIKEHFPLAKDFEVTHTDLQQLVHLDRVLNETLRLIPSIPLSTRETLEDLRLSNGVVIPKGVSISIDIFNTQRNSDYWGSEAAQFNPENFLPEKIQDRHPYAFIPFSKGRRNCIGWRYGLMSSKLALVKILRNYQNYMLCTTFLYKDLRFIDNTAMKLAEQPLLAVKPRI</sequence>
<evidence type="ECO:0000313" key="17">
    <source>
        <dbReference type="Proteomes" id="UP000000304"/>
    </source>
</evidence>
<dbReference type="AlphaFoldDB" id="B4QSZ4"/>
<evidence type="ECO:0000256" key="15">
    <source>
        <dbReference type="RuleBase" id="RU000461"/>
    </source>
</evidence>
<dbReference type="InterPro" id="IPR036396">
    <property type="entry name" value="Cyt_P450_sf"/>
</dbReference>
<comment type="function">
    <text evidence="2">May be involved in the metabolism of insect hormones and in the breakdown of synthetic insecticides.</text>
</comment>
<evidence type="ECO:0000256" key="8">
    <source>
        <dbReference type="ARBA" id="ARBA00022824"/>
    </source>
</evidence>
<evidence type="ECO:0000256" key="13">
    <source>
        <dbReference type="ARBA" id="ARBA00023136"/>
    </source>
</evidence>
<dbReference type="InterPro" id="IPR002401">
    <property type="entry name" value="Cyt_P450_E_grp-I"/>
</dbReference>
<evidence type="ECO:0000256" key="4">
    <source>
        <dbReference type="ARBA" id="ARBA00004406"/>
    </source>
</evidence>
<protein>
    <submittedName>
        <fullName evidence="16">GD20587</fullName>
    </submittedName>
</protein>
<keyword evidence="7 14" id="KW-0479">Metal-binding</keyword>
<keyword evidence="12 15" id="KW-0503">Monooxygenase</keyword>
<dbReference type="EMBL" id="CM000364">
    <property type="protein sequence ID" value="EDX13254.1"/>
    <property type="molecule type" value="Genomic_DNA"/>
</dbReference>
<keyword evidence="6 14" id="KW-0349">Heme</keyword>
<dbReference type="GO" id="GO:0005789">
    <property type="term" value="C:endoplasmic reticulum membrane"/>
    <property type="evidence" value="ECO:0007669"/>
    <property type="project" value="UniProtKB-SubCell"/>
</dbReference>
<dbReference type="SMR" id="B4QSZ4"/>
<keyword evidence="8" id="KW-0256">Endoplasmic reticulum</keyword>
<keyword evidence="10 15" id="KW-0560">Oxidoreductase</keyword>
<feature type="binding site" description="axial binding residue" evidence="14">
    <location>
        <position position="438"/>
    </location>
    <ligand>
        <name>heme</name>
        <dbReference type="ChEBI" id="CHEBI:30413"/>
    </ligand>
    <ligandPart>
        <name>Fe</name>
        <dbReference type="ChEBI" id="CHEBI:18248"/>
    </ligandPart>
</feature>
<keyword evidence="13" id="KW-0472">Membrane</keyword>
<evidence type="ECO:0000256" key="3">
    <source>
        <dbReference type="ARBA" id="ARBA00004174"/>
    </source>
</evidence>
<evidence type="ECO:0000313" key="16">
    <source>
        <dbReference type="EMBL" id="EDX13254.1"/>
    </source>
</evidence>
<comment type="subcellular location">
    <subcellularLocation>
        <location evidence="4">Endoplasmic reticulum membrane</location>
        <topology evidence="4">Peripheral membrane protein</topology>
    </subcellularLocation>
    <subcellularLocation>
        <location evidence="3">Microsome membrane</location>
        <topology evidence="3">Peripheral membrane protein</topology>
    </subcellularLocation>
</comment>
<dbReference type="HOGENOM" id="CLU_001570_5_1_1"/>
<reference evidence="16 17" key="1">
    <citation type="journal article" date="2007" name="Nature">
        <title>Evolution of genes and genomes on the Drosophila phylogeny.</title>
        <authorList>
            <consortium name="Drosophila 12 Genomes Consortium"/>
            <person name="Clark A.G."/>
            <person name="Eisen M.B."/>
            <person name="Smith D.R."/>
            <person name="Bergman C.M."/>
            <person name="Oliver B."/>
            <person name="Markow T.A."/>
            <person name="Kaufman T.C."/>
            <person name="Kellis M."/>
            <person name="Gelbart W."/>
            <person name="Iyer V.N."/>
            <person name="Pollard D.A."/>
            <person name="Sackton T.B."/>
            <person name="Larracuente A.M."/>
            <person name="Singh N.D."/>
            <person name="Abad J.P."/>
            <person name="Abt D.N."/>
            <person name="Adryan B."/>
            <person name="Aguade M."/>
            <person name="Akashi H."/>
            <person name="Anderson W.W."/>
            <person name="Aquadro C.F."/>
            <person name="Ardell D.H."/>
            <person name="Arguello R."/>
            <person name="Artieri C.G."/>
            <person name="Barbash D.A."/>
            <person name="Barker D."/>
            <person name="Barsanti P."/>
            <person name="Batterham P."/>
            <person name="Batzoglou S."/>
            <person name="Begun D."/>
            <person name="Bhutkar A."/>
            <person name="Blanco E."/>
            <person name="Bosak S.A."/>
            <person name="Bradley R.K."/>
            <person name="Brand A.D."/>
            <person name="Brent M.R."/>
            <person name="Brooks A.N."/>
            <person name="Brown R.H."/>
            <person name="Butlin R.K."/>
            <person name="Caggese C."/>
            <person name="Calvi B.R."/>
            <person name="Bernardo de Carvalho A."/>
            <person name="Caspi A."/>
            <person name="Castrezana S."/>
            <person name="Celniker S.E."/>
            <person name="Chang J.L."/>
            <person name="Chapple C."/>
            <person name="Chatterji S."/>
            <person name="Chinwalla A."/>
            <person name="Civetta A."/>
            <person name="Clifton S.W."/>
            <person name="Comeron J.M."/>
            <person name="Costello J.C."/>
            <person name="Coyne J.A."/>
            <person name="Daub J."/>
            <person name="David R.G."/>
            <person name="Delcher A.L."/>
            <person name="Delehaunty K."/>
            <person name="Do C.B."/>
            <person name="Ebling H."/>
            <person name="Edwards K."/>
            <person name="Eickbush T."/>
            <person name="Evans J.D."/>
            <person name="Filipski A."/>
            <person name="Findeiss S."/>
            <person name="Freyhult E."/>
            <person name="Fulton L."/>
            <person name="Fulton R."/>
            <person name="Garcia A.C."/>
            <person name="Gardiner A."/>
            <person name="Garfield D.A."/>
            <person name="Garvin B.E."/>
            <person name="Gibson G."/>
            <person name="Gilbert D."/>
            <person name="Gnerre S."/>
            <person name="Godfrey J."/>
            <person name="Good R."/>
            <person name="Gotea V."/>
            <person name="Gravely B."/>
            <person name="Greenberg A.J."/>
            <person name="Griffiths-Jones S."/>
            <person name="Gross S."/>
            <person name="Guigo R."/>
            <person name="Gustafson E.A."/>
            <person name="Haerty W."/>
            <person name="Hahn M.W."/>
            <person name="Halligan D.L."/>
            <person name="Halpern A.L."/>
            <person name="Halter G.M."/>
            <person name="Han M.V."/>
            <person name="Heger A."/>
            <person name="Hillier L."/>
            <person name="Hinrichs A.S."/>
            <person name="Holmes I."/>
            <person name="Hoskins R.A."/>
            <person name="Hubisz M.J."/>
            <person name="Hultmark D."/>
            <person name="Huntley M.A."/>
            <person name="Jaffe D.B."/>
            <person name="Jagadeeshan S."/>
            <person name="Jeck W.R."/>
            <person name="Johnson J."/>
            <person name="Jones C.D."/>
            <person name="Jordan W.C."/>
            <person name="Karpen G.H."/>
            <person name="Kataoka E."/>
            <person name="Keightley P.D."/>
            <person name="Kheradpour P."/>
            <person name="Kirkness E.F."/>
            <person name="Koerich L.B."/>
            <person name="Kristiansen K."/>
            <person name="Kudrna D."/>
            <person name="Kulathinal R.J."/>
            <person name="Kumar S."/>
            <person name="Kwok R."/>
            <person name="Lander E."/>
            <person name="Langley C.H."/>
            <person name="Lapoint R."/>
            <person name="Lazzaro B.P."/>
            <person name="Lee S.J."/>
            <person name="Levesque L."/>
            <person name="Li R."/>
            <person name="Lin C.F."/>
            <person name="Lin M.F."/>
            <person name="Lindblad-Toh K."/>
            <person name="Llopart A."/>
            <person name="Long M."/>
            <person name="Low L."/>
            <person name="Lozovsky E."/>
            <person name="Lu J."/>
            <person name="Luo M."/>
            <person name="Machado C.A."/>
            <person name="Makalowski W."/>
            <person name="Marzo M."/>
            <person name="Matsuda M."/>
            <person name="Matzkin L."/>
            <person name="McAllister B."/>
            <person name="McBride C.S."/>
            <person name="McKernan B."/>
            <person name="McKernan K."/>
            <person name="Mendez-Lago M."/>
            <person name="Minx P."/>
            <person name="Mollenhauer M.U."/>
            <person name="Montooth K."/>
            <person name="Mount S.M."/>
            <person name="Mu X."/>
            <person name="Myers E."/>
            <person name="Negre B."/>
            <person name="Newfeld S."/>
            <person name="Nielsen R."/>
            <person name="Noor M.A."/>
            <person name="O'Grady P."/>
            <person name="Pachter L."/>
            <person name="Papaceit M."/>
            <person name="Parisi M.J."/>
            <person name="Parisi M."/>
            <person name="Parts L."/>
            <person name="Pedersen J.S."/>
            <person name="Pesole G."/>
            <person name="Phillippy A.M."/>
            <person name="Ponting C.P."/>
            <person name="Pop M."/>
            <person name="Porcelli D."/>
            <person name="Powell J.R."/>
            <person name="Prohaska S."/>
            <person name="Pruitt K."/>
            <person name="Puig M."/>
            <person name="Quesneville H."/>
            <person name="Ram K.R."/>
            <person name="Rand D."/>
            <person name="Rasmussen M.D."/>
            <person name="Reed L.K."/>
            <person name="Reenan R."/>
            <person name="Reily A."/>
            <person name="Remington K.A."/>
            <person name="Rieger T.T."/>
            <person name="Ritchie M.G."/>
            <person name="Robin C."/>
            <person name="Rogers Y.H."/>
            <person name="Rohde C."/>
            <person name="Rozas J."/>
            <person name="Rubenfield M.J."/>
            <person name="Ruiz A."/>
            <person name="Russo S."/>
            <person name="Salzberg S.L."/>
            <person name="Sanchez-Gracia A."/>
            <person name="Saranga D.J."/>
            <person name="Sato H."/>
            <person name="Schaeffer S.W."/>
            <person name="Schatz M.C."/>
            <person name="Schlenke T."/>
            <person name="Schwartz R."/>
            <person name="Segarra C."/>
            <person name="Singh R.S."/>
            <person name="Sirot L."/>
            <person name="Sirota M."/>
            <person name="Sisneros N.B."/>
            <person name="Smith C.D."/>
            <person name="Smith T.F."/>
            <person name="Spieth J."/>
            <person name="Stage D.E."/>
            <person name="Stark A."/>
            <person name="Stephan W."/>
            <person name="Strausberg R.L."/>
            <person name="Strempel S."/>
            <person name="Sturgill D."/>
            <person name="Sutton G."/>
            <person name="Sutton G.G."/>
            <person name="Tao W."/>
            <person name="Teichmann S."/>
            <person name="Tobari Y.N."/>
            <person name="Tomimura Y."/>
            <person name="Tsolas J.M."/>
            <person name="Valente V.L."/>
            <person name="Venter E."/>
            <person name="Venter J.C."/>
            <person name="Vicario S."/>
            <person name="Vieira F.G."/>
            <person name="Vilella A.J."/>
            <person name="Villasante A."/>
            <person name="Walenz B."/>
            <person name="Wang J."/>
            <person name="Wasserman M."/>
            <person name="Watts T."/>
            <person name="Wilson D."/>
            <person name="Wilson R.K."/>
            <person name="Wing R.A."/>
            <person name="Wolfner M.F."/>
            <person name="Wong A."/>
            <person name="Wong G.K."/>
            <person name="Wu C.I."/>
            <person name="Wu G."/>
            <person name="Yamamoto D."/>
            <person name="Yang H.P."/>
            <person name="Yang S.P."/>
            <person name="Yorke J.A."/>
            <person name="Yoshida K."/>
            <person name="Zdobnov E."/>
            <person name="Zhang P."/>
            <person name="Zhang Y."/>
            <person name="Zimin A.V."/>
            <person name="Baldwin J."/>
            <person name="Abdouelleil A."/>
            <person name="Abdulkadir J."/>
            <person name="Abebe A."/>
            <person name="Abera B."/>
            <person name="Abreu J."/>
            <person name="Acer S.C."/>
            <person name="Aftuck L."/>
            <person name="Alexander A."/>
            <person name="An P."/>
            <person name="Anderson E."/>
            <person name="Anderson S."/>
            <person name="Arachi H."/>
            <person name="Azer M."/>
            <person name="Bachantsang P."/>
            <person name="Barry A."/>
            <person name="Bayul T."/>
            <person name="Berlin A."/>
            <person name="Bessette D."/>
            <person name="Bloom T."/>
            <person name="Blye J."/>
            <person name="Boguslavskiy L."/>
            <person name="Bonnet C."/>
            <person name="Boukhgalter B."/>
            <person name="Bourzgui I."/>
            <person name="Brown A."/>
            <person name="Cahill P."/>
            <person name="Channer S."/>
            <person name="Cheshatsang Y."/>
            <person name="Chuda L."/>
            <person name="Citroen M."/>
            <person name="Collymore A."/>
            <person name="Cooke P."/>
            <person name="Costello M."/>
            <person name="D'Aco K."/>
            <person name="Daza R."/>
            <person name="De Haan G."/>
            <person name="DeGray S."/>
            <person name="DeMaso C."/>
            <person name="Dhargay N."/>
            <person name="Dooley K."/>
            <person name="Dooley E."/>
            <person name="Doricent M."/>
            <person name="Dorje P."/>
            <person name="Dorjee K."/>
            <person name="Dupes A."/>
            <person name="Elong R."/>
            <person name="Falk J."/>
            <person name="Farina A."/>
            <person name="Faro S."/>
            <person name="Ferguson D."/>
            <person name="Fisher S."/>
            <person name="Foley C.D."/>
            <person name="Franke A."/>
            <person name="Friedrich D."/>
            <person name="Gadbois L."/>
            <person name="Gearin G."/>
            <person name="Gearin C.R."/>
            <person name="Giannoukos G."/>
            <person name="Goode T."/>
            <person name="Graham J."/>
            <person name="Grandbois E."/>
            <person name="Grewal S."/>
            <person name="Gyaltsen K."/>
            <person name="Hafez N."/>
            <person name="Hagos B."/>
            <person name="Hall J."/>
            <person name="Henson C."/>
            <person name="Hollinger A."/>
            <person name="Honan T."/>
            <person name="Huard M.D."/>
            <person name="Hughes L."/>
            <person name="Hurhula B."/>
            <person name="Husby M.E."/>
            <person name="Kamat A."/>
            <person name="Kanga B."/>
            <person name="Kashin S."/>
            <person name="Khazanovich D."/>
            <person name="Kisner P."/>
            <person name="Lance K."/>
            <person name="Lara M."/>
            <person name="Lee W."/>
            <person name="Lennon N."/>
            <person name="Letendre F."/>
            <person name="LeVine R."/>
            <person name="Lipovsky A."/>
            <person name="Liu X."/>
            <person name="Liu J."/>
            <person name="Liu S."/>
            <person name="Lokyitsang T."/>
            <person name="Lokyitsang Y."/>
            <person name="Lubonja R."/>
            <person name="Lui A."/>
            <person name="MacDonald P."/>
            <person name="Magnisalis V."/>
            <person name="Maru K."/>
            <person name="Matthews C."/>
            <person name="McCusker W."/>
            <person name="McDonough S."/>
            <person name="Mehta T."/>
            <person name="Meldrim J."/>
            <person name="Meneus L."/>
            <person name="Mihai O."/>
            <person name="Mihalev A."/>
            <person name="Mihova T."/>
            <person name="Mittelman R."/>
            <person name="Mlenga V."/>
            <person name="Montmayeur A."/>
            <person name="Mulrain L."/>
            <person name="Navidi A."/>
            <person name="Naylor J."/>
            <person name="Negash T."/>
            <person name="Nguyen T."/>
            <person name="Nguyen N."/>
            <person name="Nicol R."/>
            <person name="Norbu C."/>
            <person name="Norbu N."/>
            <person name="Novod N."/>
            <person name="O'Neill B."/>
            <person name="Osman S."/>
            <person name="Markiewicz E."/>
            <person name="Oyono O.L."/>
            <person name="Patti C."/>
            <person name="Phunkhang P."/>
            <person name="Pierre F."/>
            <person name="Priest M."/>
            <person name="Raghuraman S."/>
            <person name="Rege F."/>
            <person name="Reyes R."/>
            <person name="Rise C."/>
            <person name="Rogov P."/>
            <person name="Ross K."/>
            <person name="Ryan E."/>
            <person name="Settipalli S."/>
            <person name="Shea T."/>
            <person name="Sherpa N."/>
            <person name="Shi L."/>
            <person name="Shih D."/>
            <person name="Sparrow T."/>
            <person name="Spaulding J."/>
            <person name="Stalker J."/>
            <person name="Stange-Thomann N."/>
            <person name="Stavropoulos S."/>
            <person name="Stone C."/>
            <person name="Strader C."/>
            <person name="Tesfaye S."/>
            <person name="Thomson T."/>
            <person name="Thoulutsang Y."/>
            <person name="Thoulutsang D."/>
            <person name="Topham K."/>
            <person name="Topping I."/>
            <person name="Tsamla T."/>
            <person name="Vassiliev H."/>
            <person name="Vo A."/>
            <person name="Wangchuk T."/>
            <person name="Wangdi T."/>
            <person name="Weiand M."/>
            <person name="Wilkinson J."/>
            <person name="Wilson A."/>
            <person name="Yadav S."/>
            <person name="Young G."/>
            <person name="Yu Q."/>
            <person name="Zembek L."/>
            <person name="Zhong D."/>
            <person name="Zimmer A."/>
            <person name="Zwirko Z."/>
            <person name="Jaffe D.B."/>
            <person name="Alvarez P."/>
            <person name="Brockman W."/>
            <person name="Butler J."/>
            <person name="Chin C."/>
            <person name="Gnerre S."/>
            <person name="Grabherr M."/>
            <person name="Kleber M."/>
            <person name="Mauceli E."/>
            <person name="MacCallum I."/>
        </authorList>
    </citation>
    <scope>NUCLEOTIDE SEQUENCE [LARGE SCALE GENOMIC DNA]</scope>
    <source>
        <strain evidence="17">white501</strain>
    </source>
</reference>
<dbReference type="Proteomes" id="UP000000304">
    <property type="component" value="Chromosome 3R"/>
</dbReference>
<dbReference type="Gene3D" id="1.10.630.10">
    <property type="entry name" value="Cytochrome P450"/>
    <property type="match status" value="1"/>
</dbReference>
<dbReference type="GO" id="GO:0005506">
    <property type="term" value="F:iron ion binding"/>
    <property type="evidence" value="ECO:0007669"/>
    <property type="project" value="InterPro"/>
</dbReference>
<organism evidence="16 17">
    <name type="scientific">Drosophila simulans</name>
    <name type="common">Fruit fly</name>
    <dbReference type="NCBI Taxonomy" id="7240"/>
    <lineage>
        <taxon>Eukaryota</taxon>
        <taxon>Metazoa</taxon>
        <taxon>Ecdysozoa</taxon>
        <taxon>Arthropoda</taxon>
        <taxon>Hexapoda</taxon>
        <taxon>Insecta</taxon>
        <taxon>Pterygota</taxon>
        <taxon>Neoptera</taxon>
        <taxon>Endopterygota</taxon>
        <taxon>Diptera</taxon>
        <taxon>Brachycera</taxon>
        <taxon>Muscomorpha</taxon>
        <taxon>Ephydroidea</taxon>
        <taxon>Drosophilidae</taxon>
        <taxon>Drosophila</taxon>
        <taxon>Sophophora</taxon>
    </lineage>
</organism>
<keyword evidence="11 14" id="KW-0408">Iron</keyword>
<evidence type="ECO:0000256" key="14">
    <source>
        <dbReference type="PIRSR" id="PIRSR602401-1"/>
    </source>
</evidence>
<comment type="similarity">
    <text evidence="5 15">Belongs to the cytochrome P450 family.</text>
</comment>
<evidence type="ECO:0000256" key="11">
    <source>
        <dbReference type="ARBA" id="ARBA00023004"/>
    </source>
</evidence>
<evidence type="ECO:0000256" key="1">
    <source>
        <dbReference type="ARBA" id="ARBA00001971"/>
    </source>
</evidence>
<evidence type="ECO:0000256" key="9">
    <source>
        <dbReference type="ARBA" id="ARBA00022848"/>
    </source>
</evidence>
<dbReference type="PROSITE" id="PS00086">
    <property type="entry name" value="CYTOCHROME_P450"/>
    <property type="match status" value="1"/>
</dbReference>
<evidence type="ECO:0000256" key="6">
    <source>
        <dbReference type="ARBA" id="ARBA00022617"/>
    </source>
</evidence>
<keyword evidence="9" id="KW-0492">Microsome</keyword>
<gene>
    <name evidence="16" type="primary">Dsim\GD20587</name>
    <name evidence="16" type="ORF">Dsim_GD20587</name>
</gene>
<evidence type="ECO:0000256" key="7">
    <source>
        <dbReference type="ARBA" id="ARBA00022723"/>
    </source>
</evidence>
<dbReference type="InterPro" id="IPR017972">
    <property type="entry name" value="Cyt_P450_CS"/>
</dbReference>
<evidence type="ECO:0000256" key="12">
    <source>
        <dbReference type="ARBA" id="ARBA00023033"/>
    </source>
</evidence>
<dbReference type="PhylomeDB" id="B4QSZ4"/>
<dbReference type="PANTHER" id="PTHR24291:SF189">
    <property type="entry name" value="CYTOCHROME P450 4C3-RELATED"/>
    <property type="match status" value="1"/>
</dbReference>
<dbReference type="PRINTS" id="PR00385">
    <property type="entry name" value="P450"/>
</dbReference>
<dbReference type="STRING" id="7240.B4QSZ4"/>
<evidence type="ECO:0000256" key="2">
    <source>
        <dbReference type="ARBA" id="ARBA00003690"/>
    </source>
</evidence>
<comment type="cofactor">
    <cofactor evidence="1 14">
        <name>heme</name>
        <dbReference type="ChEBI" id="CHEBI:30413"/>
    </cofactor>
</comment>
<dbReference type="SUPFAM" id="SSF48264">
    <property type="entry name" value="Cytochrome P450"/>
    <property type="match status" value="1"/>
</dbReference>
<dbReference type="OMA" id="FPEHQEM"/>
<dbReference type="GO" id="GO:0016705">
    <property type="term" value="F:oxidoreductase activity, acting on paired donors, with incorporation or reduction of molecular oxygen"/>
    <property type="evidence" value="ECO:0007669"/>
    <property type="project" value="InterPro"/>
</dbReference>
<dbReference type="OrthoDB" id="1470350at2759"/>
<dbReference type="Pfam" id="PF00067">
    <property type="entry name" value="p450"/>
    <property type="match status" value="1"/>
</dbReference>
<evidence type="ECO:0000256" key="5">
    <source>
        <dbReference type="ARBA" id="ARBA00010617"/>
    </source>
</evidence>
<dbReference type="GO" id="GO:0004497">
    <property type="term" value="F:monooxygenase activity"/>
    <property type="evidence" value="ECO:0007669"/>
    <property type="project" value="UniProtKB-KW"/>
</dbReference>
<keyword evidence="17" id="KW-1185">Reference proteome</keyword>
<proteinExistence type="inferred from homology"/>
<dbReference type="PRINTS" id="PR00463">
    <property type="entry name" value="EP450I"/>
</dbReference>
<evidence type="ECO:0000256" key="10">
    <source>
        <dbReference type="ARBA" id="ARBA00023002"/>
    </source>
</evidence>